<organism evidence="3 4">
    <name type="scientific">Allofranklinella schreckenbergeri</name>
    <dbReference type="NCBI Taxonomy" id="1076744"/>
    <lineage>
        <taxon>Bacteria</taxon>
        <taxon>Pseudomonadati</taxon>
        <taxon>Pseudomonadota</taxon>
        <taxon>Betaproteobacteria</taxon>
        <taxon>Burkholderiales</taxon>
        <taxon>Comamonadaceae</taxon>
        <taxon>Allofranklinella</taxon>
    </lineage>
</organism>
<dbReference type="PANTHER" id="PTHR37529">
    <property type="entry name" value="TRANSPOSASE INSG FOR INSERTION SEQUENCE ELEMENT IS4-RELATED"/>
    <property type="match status" value="1"/>
</dbReference>
<feature type="domain" description="Transposase IS4-like" evidence="1">
    <location>
        <begin position="123"/>
        <end position="346"/>
    </location>
</feature>
<evidence type="ECO:0000313" key="4">
    <source>
        <dbReference type="Proteomes" id="UP000267521"/>
    </source>
</evidence>
<dbReference type="InterPro" id="IPR012337">
    <property type="entry name" value="RNaseH-like_sf"/>
</dbReference>
<dbReference type="Pfam" id="PF13006">
    <property type="entry name" value="Nterm_IS4"/>
    <property type="match status" value="1"/>
</dbReference>
<name>A0A3M6PSA6_9BURK</name>
<feature type="domain" description="Transposase IS4 N-terminal" evidence="2">
    <location>
        <begin position="11"/>
        <end position="100"/>
    </location>
</feature>
<reference evidence="3 4" key="1">
    <citation type="submission" date="2018-10" db="EMBL/GenBank/DDBJ databases">
        <title>Comamonadaceae CDC group NO-1 genome sequencing and assembly.</title>
        <authorList>
            <person name="Bernier A.-M."/>
            <person name="Bernard K."/>
        </authorList>
    </citation>
    <scope>NUCLEOTIDE SEQUENCE [LARGE SCALE GENOMIC DNA]</scope>
    <source>
        <strain evidence="3 4">NML970147</strain>
    </source>
</reference>
<proteinExistence type="predicted"/>
<comment type="caution">
    <text evidence="3">The sequence shown here is derived from an EMBL/GenBank/DDBJ whole genome shotgun (WGS) entry which is preliminary data.</text>
</comment>
<dbReference type="NCBIfam" id="NF033592">
    <property type="entry name" value="transpos_IS4_1"/>
    <property type="match status" value="1"/>
</dbReference>
<dbReference type="EMBL" id="RDQM01000025">
    <property type="protein sequence ID" value="RMW93124.1"/>
    <property type="molecule type" value="Genomic_DNA"/>
</dbReference>
<dbReference type="GO" id="GO:0003677">
    <property type="term" value="F:DNA binding"/>
    <property type="evidence" value="ECO:0007669"/>
    <property type="project" value="InterPro"/>
</dbReference>
<evidence type="ECO:0000259" key="1">
    <source>
        <dbReference type="Pfam" id="PF01609"/>
    </source>
</evidence>
<gene>
    <name evidence="3" type="ORF">EBQ26_12390</name>
</gene>
<evidence type="ECO:0000259" key="2">
    <source>
        <dbReference type="Pfam" id="PF13006"/>
    </source>
</evidence>
<dbReference type="RefSeq" id="WP_122239546.1">
    <property type="nucleotide sequence ID" value="NZ_RDQM01000025.1"/>
</dbReference>
<dbReference type="Gene3D" id="3.90.350.10">
    <property type="entry name" value="Transposase Inhibitor Protein From Tn5, Chain A, domain 1"/>
    <property type="match status" value="1"/>
</dbReference>
<dbReference type="InterPro" id="IPR047952">
    <property type="entry name" value="Transpos_IS4"/>
</dbReference>
<dbReference type="InterPro" id="IPR002559">
    <property type="entry name" value="Transposase_11"/>
</dbReference>
<sequence>MPRKHHLYPDFGSLTRNLDPQWIAQALATTGCASVRKRKLPAERVVWLVIALAMYRHQSMAQVVADLDLALPDEINTDIAKSALTQARQRLGQEPLSQLFGMSAAVWDQRHQQGRSWRGLARYAVDGSTLRTADTQDNREHFGAQEYASGAVASYPQMRLLTLTSLSTHLVRDAVFGEYGKNEMRHAKDLLAAIEDHSLTVFDKGFLSAELLLQVQSAGTARHWLIPARSNSRWQRLGDDPSDYLVQMKVSPQARKANPLLPEFWQARAIETVSARGQRRILLTSLLDAKRWPAQEIAQQYEQRWRIETSYRELKQELLGSGLTLRSGTPQTVMQEVWGALLAYNLIRLEMAEVARQEGVAPTDLSFTVALNYMRYEWLSLASISPGLLPKHLLRLRQRLGEQLLPKQRRGRQCPRVVKKPPARYPFKQVRAVK</sequence>
<dbReference type="GO" id="GO:0006313">
    <property type="term" value="P:DNA transposition"/>
    <property type="evidence" value="ECO:0007669"/>
    <property type="project" value="InterPro"/>
</dbReference>
<dbReference type="Pfam" id="PF01609">
    <property type="entry name" value="DDE_Tnp_1"/>
    <property type="match status" value="1"/>
</dbReference>
<evidence type="ECO:0000313" key="3">
    <source>
        <dbReference type="EMBL" id="RMW93124.1"/>
    </source>
</evidence>
<protein>
    <submittedName>
        <fullName evidence="3">IS4 family transposase</fullName>
    </submittedName>
</protein>
<dbReference type="GO" id="GO:0004803">
    <property type="term" value="F:transposase activity"/>
    <property type="evidence" value="ECO:0007669"/>
    <property type="project" value="InterPro"/>
</dbReference>
<dbReference type="PANTHER" id="PTHR37529:SF1">
    <property type="entry name" value="TRANSPOSASE INSG FOR INSERTION SEQUENCE ELEMENT IS4-RELATED"/>
    <property type="match status" value="1"/>
</dbReference>
<dbReference type="InterPro" id="IPR024473">
    <property type="entry name" value="Transposases_IS4_N"/>
</dbReference>
<dbReference type="SUPFAM" id="SSF53098">
    <property type="entry name" value="Ribonuclease H-like"/>
    <property type="match status" value="1"/>
</dbReference>
<accession>A0A3M6PSA6</accession>
<dbReference type="Proteomes" id="UP000267521">
    <property type="component" value="Unassembled WGS sequence"/>
</dbReference>
<dbReference type="PROSITE" id="PS51257">
    <property type="entry name" value="PROKAR_LIPOPROTEIN"/>
    <property type="match status" value="1"/>
</dbReference>
<dbReference type="AlphaFoldDB" id="A0A3M6PSA6"/>